<dbReference type="EMBL" id="JAIVFP010000002">
    <property type="protein sequence ID" value="MCI4684996.1"/>
    <property type="molecule type" value="Genomic_DNA"/>
</dbReference>
<organism evidence="1 2">
    <name type="scientific">Candidatus Rhodoblastus alkanivorans</name>
    <dbReference type="NCBI Taxonomy" id="2954117"/>
    <lineage>
        <taxon>Bacteria</taxon>
        <taxon>Pseudomonadati</taxon>
        <taxon>Pseudomonadota</taxon>
        <taxon>Alphaproteobacteria</taxon>
        <taxon>Hyphomicrobiales</taxon>
        <taxon>Rhodoblastaceae</taxon>
        <taxon>Rhodoblastus</taxon>
    </lineage>
</organism>
<sequence>MADDPTLLIGCCAGIWSERCGVICPEPAEGRYQVDEVIELNGAEGKRGRS</sequence>
<keyword evidence="2" id="KW-1185">Reference proteome</keyword>
<dbReference type="RefSeq" id="WP_243069019.1">
    <property type="nucleotide sequence ID" value="NZ_JAIVFK010000018.1"/>
</dbReference>
<dbReference type="Proteomes" id="UP001139104">
    <property type="component" value="Unassembled WGS sequence"/>
</dbReference>
<accession>A0ABS9ZCA0</accession>
<proteinExistence type="predicted"/>
<reference evidence="1" key="1">
    <citation type="journal article" date="2022" name="ISME J.">
        <title>Identification of active gaseous-alkane degraders at natural gas seeps.</title>
        <authorList>
            <person name="Farhan Ul Haque M."/>
            <person name="Hernandez M."/>
            <person name="Crombie A.T."/>
            <person name="Murrell J.C."/>
        </authorList>
    </citation>
    <scope>NUCLEOTIDE SEQUENCE</scope>
    <source>
        <strain evidence="1">PC2</strain>
    </source>
</reference>
<evidence type="ECO:0000313" key="2">
    <source>
        <dbReference type="Proteomes" id="UP001139104"/>
    </source>
</evidence>
<comment type="caution">
    <text evidence="1">The sequence shown here is derived from an EMBL/GenBank/DDBJ whole genome shotgun (WGS) entry which is preliminary data.</text>
</comment>
<gene>
    <name evidence="1" type="ORF">K2U94_19890</name>
</gene>
<protein>
    <submittedName>
        <fullName evidence="1">Uncharacterized protein</fullName>
    </submittedName>
</protein>
<name>A0ABS9ZCA0_9HYPH</name>
<evidence type="ECO:0000313" key="1">
    <source>
        <dbReference type="EMBL" id="MCI4684996.1"/>
    </source>
</evidence>